<dbReference type="RefSeq" id="WP_349243753.1">
    <property type="nucleotide sequence ID" value="NZ_JASCXX010000004.1"/>
</dbReference>
<evidence type="ECO:0000313" key="1">
    <source>
        <dbReference type="EMBL" id="MDI6448347.1"/>
    </source>
</evidence>
<keyword evidence="2" id="KW-1185">Reference proteome</keyword>
<accession>A0AAW6TV63</accession>
<dbReference type="Proteomes" id="UP001431776">
    <property type="component" value="Unassembled WGS sequence"/>
</dbReference>
<evidence type="ECO:0008006" key="3">
    <source>
        <dbReference type="Google" id="ProtNLM"/>
    </source>
</evidence>
<gene>
    <name evidence="1" type="ORF">QJ522_04775</name>
</gene>
<name>A0AAW6TV63_9BACT</name>
<sequence length="736" mass="82801">MNLVKWFRKNNKKVMAVVVIVLMVGFIGGSAIEYLFQGSGGANEAVAFYGKQKISHYDREMARQELEILQMLGAAQVLQSRDLLGILLSEVLFSQERASAEVLEYARQMIQRNRYRVGDKELQAIYSKTVPTDIYWILLCEEARSAGIHISSEDVGRLLAQVIPQLFGGQTYGTVMQNMVSRYGMSEDHILTTYGKVLAVLQYAEIICSVQAVTGSQIRHLASFENESMNAEVVQMRAAYFADKSITPSQAELVEQFTKYKDVFPGDASEANPYGFGYKLPDRLQLEYIAVRLADVSSIVPVPTQEDMETFYRDNRNRLFTEQVATDPNDPNSPLVERLRDFSEVVGDIREQLTQQRITTRAEQILVDARNEADARLAPLRAREEKPSVEEMQREAGDYQKIAQDLSVKHGVALYSGRTGLLSAMDLQNDRHLGRLLLTGYGQAPIRLSQLLFSVEQFGERAVTLMSVPDVQMFRSIGPLRDLSAAIGPNLSDQIMVMVRIVAIEPVAPPESLDVTYSTRTLRVGGAATDDSVHSVREKVVEDLRKLAAWDATKARAQEFVALAAQDGWDDAVTKYNELYGEQAKEDPNDPDVFELQHLTGLRRISAAQLQVIATQAAANPAAPEYLRRLGAERRFMDRLHSLIPPDRDEATEVPLVMEFKPDQSFYCLRSLSIRRLNQEQFESIRPMLLSREEHGESQSLATTHLNPENILKRMDFRFAEQITPVADRALPEDPV</sequence>
<reference evidence="1" key="1">
    <citation type="submission" date="2023-05" db="EMBL/GenBank/DDBJ databases">
        <title>Anaerotaeda fermentans gen. nov., sp. nov., a novel anaerobic planctomycete of the new family within the order Sedimentisphaerales isolated from Taman Peninsula, Russia.</title>
        <authorList>
            <person name="Khomyakova M.A."/>
            <person name="Merkel A.Y."/>
            <person name="Slobodkin A.I."/>
        </authorList>
    </citation>
    <scope>NUCLEOTIDE SEQUENCE</scope>
    <source>
        <strain evidence="1">M17dextr</strain>
    </source>
</reference>
<proteinExistence type="predicted"/>
<comment type="caution">
    <text evidence="1">The sequence shown here is derived from an EMBL/GenBank/DDBJ whole genome shotgun (WGS) entry which is preliminary data.</text>
</comment>
<dbReference type="AlphaFoldDB" id="A0AAW6TV63"/>
<dbReference type="EMBL" id="JASCXX010000004">
    <property type="protein sequence ID" value="MDI6448347.1"/>
    <property type="molecule type" value="Genomic_DNA"/>
</dbReference>
<organism evidence="1 2">
    <name type="scientific">Anaerobaca lacustris</name>
    <dbReference type="NCBI Taxonomy" id="3044600"/>
    <lineage>
        <taxon>Bacteria</taxon>
        <taxon>Pseudomonadati</taxon>
        <taxon>Planctomycetota</taxon>
        <taxon>Phycisphaerae</taxon>
        <taxon>Sedimentisphaerales</taxon>
        <taxon>Anaerobacaceae</taxon>
        <taxon>Anaerobaca</taxon>
    </lineage>
</organism>
<evidence type="ECO:0000313" key="2">
    <source>
        <dbReference type="Proteomes" id="UP001431776"/>
    </source>
</evidence>
<protein>
    <recommendedName>
        <fullName evidence="3">PpiC domain-containing protein</fullName>
    </recommendedName>
</protein>